<evidence type="ECO:0000313" key="2">
    <source>
        <dbReference type="Proteomes" id="UP000035721"/>
    </source>
</evidence>
<sequence length="59" mass="6297">MGRCAMSTFFFLLAGDRYLTPARAGPTGGRATSVRGPCPGGPVCREEPPGIRPRCQFLL</sequence>
<evidence type="ECO:0000313" key="1">
    <source>
        <dbReference type="EMBL" id="CCH76649.1"/>
    </source>
</evidence>
<dbReference type="Proteomes" id="UP000035721">
    <property type="component" value="Unassembled WGS sequence"/>
</dbReference>
<keyword evidence="2" id="KW-1185">Reference proteome</keyword>
<protein>
    <submittedName>
        <fullName evidence="1">Uncharacterized protein</fullName>
    </submittedName>
</protein>
<organism evidence="1 2">
    <name type="scientific">Nostocoides japonicum T1-X7</name>
    <dbReference type="NCBI Taxonomy" id="1194083"/>
    <lineage>
        <taxon>Bacteria</taxon>
        <taxon>Bacillati</taxon>
        <taxon>Actinomycetota</taxon>
        <taxon>Actinomycetes</taxon>
        <taxon>Micrococcales</taxon>
        <taxon>Intrasporangiaceae</taxon>
        <taxon>Nostocoides</taxon>
    </lineage>
</organism>
<reference evidence="1 2" key="1">
    <citation type="journal article" date="2013" name="ISME J.">
        <title>A metabolic model for members of the genus Tetrasphaera involved in enhanced biological phosphorus removal.</title>
        <authorList>
            <person name="Kristiansen R."/>
            <person name="Nguyen H.T.T."/>
            <person name="Saunders A.M."/>
            <person name="Nielsen J.L."/>
            <person name="Wimmer R."/>
            <person name="Le V.Q."/>
            <person name="McIlroy S.J."/>
            <person name="Petrovski S."/>
            <person name="Seviour R.J."/>
            <person name="Calteau A."/>
            <person name="Nielsen K.L."/>
            <person name="Nielsen P.H."/>
        </authorList>
    </citation>
    <scope>NUCLEOTIDE SEQUENCE [LARGE SCALE GENOMIC DNA]</scope>
    <source>
        <strain evidence="1 2">T1-X7</strain>
    </source>
</reference>
<dbReference type="AlphaFoldDB" id="A0A077LXD1"/>
<proteinExistence type="predicted"/>
<dbReference type="EMBL" id="CAJB01000044">
    <property type="protein sequence ID" value="CCH76649.1"/>
    <property type="molecule type" value="Genomic_DNA"/>
</dbReference>
<gene>
    <name evidence="1" type="ORF">BN12_1380007</name>
</gene>
<accession>A0A077LXD1</accession>
<comment type="caution">
    <text evidence="1">The sequence shown here is derived from an EMBL/GenBank/DDBJ whole genome shotgun (WGS) entry which is preliminary data.</text>
</comment>
<name>A0A077LXD1_9MICO</name>